<name>A0ABQ1GQ40_9SPHN</name>
<gene>
    <name evidence="2" type="ORF">GCM10011395_18110</name>
</gene>
<dbReference type="Pfam" id="PF01850">
    <property type="entry name" value="PIN"/>
    <property type="match status" value="1"/>
</dbReference>
<dbReference type="PANTHER" id="PTHR35901">
    <property type="entry name" value="RIBONUCLEASE VAPC3"/>
    <property type="match status" value="1"/>
</dbReference>
<dbReference type="EMBL" id="BMDW01000009">
    <property type="protein sequence ID" value="GGA48199.1"/>
    <property type="molecule type" value="Genomic_DNA"/>
</dbReference>
<dbReference type="RefSeq" id="WP_188446671.1">
    <property type="nucleotide sequence ID" value="NZ_BMDW01000009.1"/>
</dbReference>
<dbReference type="InterPro" id="IPR029060">
    <property type="entry name" value="PIN-like_dom_sf"/>
</dbReference>
<keyword evidence="3" id="KW-1185">Reference proteome</keyword>
<dbReference type="CDD" id="cd09874">
    <property type="entry name" value="PIN_MT3492-like"/>
    <property type="match status" value="1"/>
</dbReference>
<evidence type="ECO:0000313" key="2">
    <source>
        <dbReference type="EMBL" id="GGA48199.1"/>
    </source>
</evidence>
<dbReference type="SUPFAM" id="SSF88723">
    <property type="entry name" value="PIN domain-like"/>
    <property type="match status" value="1"/>
</dbReference>
<dbReference type="InterPro" id="IPR002716">
    <property type="entry name" value="PIN_dom"/>
</dbReference>
<protein>
    <recommendedName>
        <fullName evidence="1">PIN domain-containing protein</fullName>
    </recommendedName>
</protein>
<proteinExistence type="predicted"/>
<comment type="caution">
    <text evidence="2">The sequence shown here is derived from an EMBL/GenBank/DDBJ whole genome shotgun (WGS) entry which is preliminary data.</text>
</comment>
<feature type="domain" description="PIN" evidence="1">
    <location>
        <begin position="5"/>
        <end position="129"/>
    </location>
</feature>
<dbReference type="InterPro" id="IPR051619">
    <property type="entry name" value="TypeII_TA_RNase_PINc/VapC"/>
</dbReference>
<evidence type="ECO:0000259" key="1">
    <source>
        <dbReference type="Pfam" id="PF01850"/>
    </source>
</evidence>
<dbReference type="Proteomes" id="UP000618591">
    <property type="component" value="Unassembled WGS sequence"/>
</dbReference>
<reference evidence="3" key="1">
    <citation type="journal article" date="2019" name="Int. J. Syst. Evol. Microbiol.">
        <title>The Global Catalogue of Microorganisms (GCM) 10K type strain sequencing project: providing services to taxonomists for standard genome sequencing and annotation.</title>
        <authorList>
            <consortium name="The Broad Institute Genomics Platform"/>
            <consortium name="The Broad Institute Genome Sequencing Center for Infectious Disease"/>
            <person name="Wu L."/>
            <person name="Ma J."/>
        </authorList>
    </citation>
    <scope>NUCLEOTIDE SEQUENCE [LARGE SCALE GENOMIC DNA]</scope>
    <source>
        <strain evidence="3">CGMCC 1.10106</strain>
    </source>
</reference>
<sequence>MKISFDASAIVAMIASDVGWTAISDWLIADDPAASYSDFCWGEVQSALGNRVRSGEFTAEYVHGLIAEFKAYAVRWTFVRVTSADIDDATHMVADFSLGLRLPDAIHIAVAQRLGLTLVSTDIRQVRAAATLGIAAINPLHTDGTHS</sequence>
<organism evidence="2 3">
    <name type="scientific">Sphingomonas psychrolutea</name>
    <dbReference type="NCBI Taxonomy" id="1259676"/>
    <lineage>
        <taxon>Bacteria</taxon>
        <taxon>Pseudomonadati</taxon>
        <taxon>Pseudomonadota</taxon>
        <taxon>Alphaproteobacteria</taxon>
        <taxon>Sphingomonadales</taxon>
        <taxon>Sphingomonadaceae</taxon>
        <taxon>Sphingomonas</taxon>
    </lineage>
</organism>
<dbReference type="Gene3D" id="3.40.50.1010">
    <property type="entry name" value="5'-nuclease"/>
    <property type="match status" value="1"/>
</dbReference>
<dbReference type="PANTHER" id="PTHR35901:SF1">
    <property type="entry name" value="EXONUCLEASE VAPC9"/>
    <property type="match status" value="1"/>
</dbReference>
<evidence type="ECO:0000313" key="3">
    <source>
        <dbReference type="Proteomes" id="UP000618591"/>
    </source>
</evidence>
<accession>A0ABQ1GQ40</accession>